<evidence type="ECO:0008006" key="8">
    <source>
        <dbReference type="Google" id="ProtNLM"/>
    </source>
</evidence>
<dbReference type="SMART" id="SM01359">
    <property type="entry name" value="A2M_N_2"/>
    <property type="match status" value="1"/>
</dbReference>
<dbReference type="InterPro" id="IPR041246">
    <property type="entry name" value="Bact_MG10"/>
</dbReference>
<dbReference type="PANTHER" id="PTHR40094">
    <property type="entry name" value="ALPHA-2-MACROGLOBULIN HOMOLOG"/>
    <property type="match status" value="1"/>
</dbReference>
<dbReference type="InterPro" id="IPR011626">
    <property type="entry name" value="Alpha-macroglobulin_TED"/>
</dbReference>
<dbReference type="InterPro" id="IPR041203">
    <property type="entry name" value="Bact_A2M_MG5"/>
</dbReference>
<dbReference type="Gene3D" id="2.60.40.3710">
    <property type="match status" value="1"/>
</dbReference>
<evidence type="ECO:0000313" key="6">
    <source>
        <dbReference type="EMBL" id="KOF03476.1"/>
    </source>
</evidence>
<dbReference type="Pfam" id="PF17962">
    <property type="entry name" value="bMG6"/>
    <property type="match status" value="1"/>
</dbReference>
<dbReference type="SMART" id="SM01419">
    <property type="entry name" value="Thiol-ester_cl"/>
    <property type="match status" value="1"/>
</dbReference>
<evidence type="ECO:0000256" key="3">
    <source>
        <dbReference type="SAM" id="SignalP"/>
    </source>
</evidence>
<feature type="domain" description="Alpha-2-macroglobulin bait region" evidence="4">
    <location>
        <begin position="986"/>
        <end position="1128"/>
    </location>
</feature>
<evidence type="ECO:0000259" key="4">
    <source>
        <dbReference type="SMART" id="SM01359"/>
    </source>
</evidence>
<evidence type="ECO:0000313" key="7">
    <source>
        <dbReference type="Proteomes" id="UP000036908"/>
    </source>
</evidence>
<dbReference type="GO" id="GO:0005615">
    <property type="term" value="C:extracellular space"/>
    <property type="evidence" value="ECO:0007669"/>
    <property type="project" value="InterPro"/>
</dbReference>
<dbReference type="PANTHER" id="PTHR40094:SF1">
    <property type="entry name" value="UBIQUITIN DOMAIN-CONTAINING PROTEIN"/>
    <property type="match status" value="1"/>
</dbReference>
<dbReference type="InterPro" id="IPR001599">
    <property type="entry name" value="Macroglobln_a2"/>
</dbReference>
<gene>
    <name evidence="6" type="ORF">OB69_06225</name>
</gene>
<dbReference type="InterPro" id="IPR002890">
    <property type="entry name" value="MG2"/>
</dbReference>
<dbReference type="InterPro" id="IPR041462">
    <property type="entry name" value="Bact_A2M_MG6"/>
</dbReference>
<dbReference type="CDD" id="cd02891">
    <property type="entry name" value="A2M_like"/>
    <property type="match status" value="1"/>
</dbReference>
<evidence type="ECO:0000259" key="5">
    <source>
        <dbReference type="SMART" id="SM01360"/>
    </source>
</evidence>
<organism evidence="6 7">
    <name type="scientific">Roseivirga seohaensis subsp. aquiponti</name>
    <dbReference type="NCBI Taxonomy" id="1566026"/>
    <lineage>
        <taxon>Bacteria</taxon>
        <taxon>Pseudomonadati</taxon>
        <taxon>Bacteroidota</taxon>
        <taxon>Cytophagia</taxon>
        <taxon>Cytophagales</taxon>
        <taxon>Roseivirgaceae</taxon>
        <taxon>Roseivirga</taxon>
    </lineage>
</organism>
<sequence>MSLSKTSLLAALLCLFFVASCSDKKTPIDQLNKQADQAFSAYVSSYTSGKVSTRSTIMVRLVEPVTDAQLSTDPTSLFQFTPSISGKGRWVGNNVVEFQPSSPLKSGTLYNGTLKLSSLKEVEKELNNFNFGFETISQNFDLEIEQIASDTEDAMRKQVIEGQFNTADFADSAAVVKAVSFKQPGGNLSVQWEIDKANGTTHRFKVQGVERKEQATEVEVTVDGGSLGVDRDSRTVVPVAVLGDFEVLDVKVVKTGDPYVLVSFSDPLKEDQDLTGLITVEGQNDLRYTIDGNNVRVYVAPDISGVKMVRSFPGIRNLMDFRMKKLSQNSVSFEQLKPSLKLNAKGTILPSTDGLILPFEAVNLNAVDVTVIKIYERNVLQFLQVNEFDGNEQLRRVGKPVLQKRIPLNESGVFDLGKWNRFTLDLNELIQTEPGAIYQVRINFRRPYSTFGCAAPADETPVLTGQIPEDNWDAYSGDNDGAYDSYYDYNYGRNYNWQDRDNPCTDSYYVGNNRMVSKNILASDLGMIAKIGNNRKLTAFVTDLKTTKPISGVSVDVYDFQEEKIATVTTDGQGKIETDLLRKPFLLVANRGAERGYLKLSDGLSLSMSNFNTGGARVERGLKGFMYGERGVWRPGDDIYLNFILEDKENNLPDDHPVVFELIDPSGNTKQRIVRTQSVDGFYDFKTQTADTDPTGNWTAKVSLGGAEFTKRVKVETVKPNRLKIDLDFGVDRLTAATTFVSGDLNVKWLTGAAARNLKAEFDLYLNPVTTTFKNFPNYSFDDEAKNFNQQPTQVFSGEVDASGHSKVNLKIGSELNSPGAVMATFKGKVYEPGGDFSIDQFSIPFYPYTSFVGVKKPEGDRRGQLVTGKSHQMSVVTVDSEGNTIDRKGLTFEVYKLGWRWWWDGGQNDIANYVGANYNKPVMTKTVNATGGKATVDVNIGDREWGRYYIRVTDPVSKHSTGTIAYFDWPGWADDNNRPGGASLLAFSTDKEDYNIGEKVKINIPSNSEGRALVSVENGSKVVASYWVETGKGETAFEFATTEEMVPNAYVNTTLLQPHAQTRNDLPIRLYGVVPINVSNPKTKLNPEISLPNVLEPESDVTVKVSEKEGRAMTYTIAVVDEGLLDITRFGTPDPWSNFYARQALGVKTWDLFDDVTNAYNGELTRLLALGGDGTNAKPESAKANRFKPVVKHLGPFRLEAGKTASHTFKMPNYVGSVRTMVVAGKNGAYGKAEKATPVRKPLMVLGTLPRVIGPGEKVKLPVSVFAMEPSVKEVKVSVKGNALLKTIGSGQQSLTFNEIGDQIIDFELEVSETLGIGAVEIVATSGNETATYKVEIDVRSPNPPATDVIAKALQAGESWNQSFEQMGMAGTNKVQLELSVIPPINLGKRLNYLISYPHGCIEQTTSAVFPQLFLGDIMELTADRKAEIERNIKAAIDGMSKFQTSEGGFSYWPGQSDDNDWGTNYAGHFLMEAKDKGYNIPSNLLRNWTKFQSRKAKNWMRHGRYNDDLMQAYRLYTLALAQSPELGAMNRLREDNSLSLEAKWRLAAAYAVAGKVNVAKELIASEPKVSTPKSNYYYYGSQTRDNAMILETLGLLKMQNEGMTLLRTVADDLSDDRWMSTQTTAYSLLSVIKFSGVDKTSKGLEASYVLNSGSNQSIETAKPVKLIDVPVDGAKAGAVKVENKGEGVLFARVIKTGQPLAGNETAASSGLTVKVTYVDRNGQSVDPSSLSQGTDFFAEVSVFNPGTRGVYENLALSQVFPSGWEILNERLNEIPGATTSQNYTYQDIRDDRVYTYFDLRPNERKLFKVALNATYAGRFYLPAVGVQAMYDNTINARVPGQWVEVKRVN</sequence>
<dbReference type="Gene3D" id="1.50.10.20">
    <property type="match status" value="1"/>
</dbReference>
<feature type="signal peptide" evidence="3">
    <location>
        <begin position="1"/>
        <end position="21"/>
    </location>
</feature>
<keyword evidence="7" id="KW-1185">Reference proteome</keyword>
<dbReference type="Pfam" id="PF17972">
    <property type="entry name" value="bMG5"/>
    <property type="match status" value="1"/>
</dbReference>
<dbReference type="Pfam" id="PF00207">
    <property type="entry name" value="A2M"/>
    <property type="match status" value="1"/>
</dbReference>
<feature type="chain" id="PRO_5005580452" description="Alpha-2-macroglobulin" evidence="3">
    <location>
        <begin position="22"/>
        <end position="1851"/>
    </location>
</feature>
<dbReference type="Pfam" id="PF17973">
    <property type="entry name" value="bMG10"/>
    <property type="match status" value="1"/>
</dbReference>
<dbReference type="InterPro" id="IPR051802">
    <property type="entry name" value="YfhM-like"/>
</dbReference>
<comment type="similarity">
    <text evidence="1">Belongs to the protease inhibitor I39 (alpha-2-macroglobulin) family. Bacterial alpha-2-macroglobulin subfamily.</text>
</comment>
<dbReference type="PROSITE" id="PS51257">
    <property type="entry name" value="PROKAR_LIPOPROTEIN"/>
    <property type="match status" value="1"/>
</dbReference>
<comment type="caution">
    <text evidence="6">The sequence shown here is derived from an EMBL/GenBank/DDBJ whole genome shotgun (WGS) entry which is preliminary data.</text>
</comment>
<dbReference type="OrthoDB" id="9767116at2"/>
<feature type="domain" description="Alpha-2-macroglobulin" evidence="5">
    <location>
        <begin position="1191"/>
        <end position="1280"/>
    </location>
</feature>
<name>A0A0L8AMJ6_9BACT</name>
<dbReference type="Proteomes" id="UP000036908">
    <property type="component" value="Unassembled WGS sequence"/>
</dbReference>
<evidence type="ECO:0000256" key="1">
    <source>
        <dbReference type="ARBA" id="ARBA00010556"/>
    </source>
</evidence>
<dbReference type="EMBL" id="JSVA01000007">
    <property type="protein sequence ID" value="KOF03476.1"/>
    <property type="molecule type" value="Genomic_DNA"/>
</dbReference>
<protein>
    <recommendedName>
        <fullName evidence="8">Alpha-2-macroglobulin</fullName>
    </recommendedName>
</protein>
<dbReference type="Pfam" id="PF01835">
    <property type="entry name" value="MG2"/>
    <property type="match status" value="1"/>
</dbReference>
<dbReference type="InterPro" id="IPR008930">
    <property type="entry name" value="Terpenoid_cyclase/PrenylTrfase"/>
</dbReference>
<dbReference type="InterPro" id="IPR011625">
    <property type="entry name" value="A2M_N_BRD"/>
</dbReference>
<dbReference type="PATRIC" id="fig|1566026.4.peg.3072"/>
<dbReference type="GO" id="GO:0004866">
    <property type="term" value="F:endopeptidase inhibitor activity"/>
    <property type="evidence" value="ECO:0007669"/>
    <property type="project" value="InterPro"/>
</dbReference>
<dbReference type="Pfam" id="PF11974">
    <property type="entry name" value="bMG3"/>
    <property type="match status" value="1"/>
</dbReference>
<accession>A0A0L8AMJ6</accession>
<evidence type="ECO:0000256" key="2">
    <source>
        <dbReference type="ARBA" id="ARBA00022729"/>
    </source>
</evidence>
<dbReference type="Pfam" id="PF07678">
    <property type="entry name" value="TED_complement"/>
    <property type="match status" value="1"/>
</dbReference>
<reference evidence="7" key="1">
    <citation type="submission" date="2014-11" db="EMBL/GenBank/DDBJ databases">
        <title>Genome sequencing of Roseivirga sp. D-25.</title>
        <authorList>
            <person name="Selvaratnam C."/>
            <person name="Thevarajoo S."/>
            <person name="Goh K.M."/>
            <person name="Eee R."/>
            <person name="Chan K.-G."/>
            <person name="Chong C.S."/>
        </authorList>
    </citation>
    <scope>NUCLEOTIDE SEQUENCE [LARGE SCALE GENOMIC DNA]</scope>
    <source>
        <strain evidence="7">D-25</strain>
    </source>
</reference>
<dbReference type="SUPFAM" id="SSF48239">
    <property type="entry name" value="Terpenoid cyclases/Protein prenyltransferases"/>
    <property type="match status" value="1"/>
</dbReference>
<keyword evidence="2 3" id="KW-0732">Signal</keyword>
<dbReference type="SMART" id="SM01360">
    <property type="entry name" value="A2M"/>
    <property type="match status" value="1"/>
</dbReference>
<dbReference type="RefSeq" id="WP_053222840.1">
    <property type="nucleotide sequence ID" value="NZ_JSVA01000007.1"/>
</dbReference>
<dbReference type="Pfam" id="PF07703">
    <property type="entry name" value="A2M_BRD"/>
    <property type="match status" value="1"/>
</dbReference>
<dbReference type="Gene3D" id="2.60.40.1930">
    <property type="match status" value="1"/>
</dbReference>
<proteinExistence type="inferred from homology"/>
<dbReference type="InterPro" id="IPR047565">
    <property type="entry name" value="Alpha-macroglob_thiol-ester_cl"/>
</dbReference>
<dbReference type="InterPro" id="IPR021868">
    <property type="entry name" value="Alpha_2_Macroglob_MG3"/>
</dbReference>